<dbReference type="PANTHER" id="PTHR33507:SF3">
    <property type="entry name" value="INNER MEMBRANE PROTEIN YBBJ"/>
    <property type="match status" value="1"/>
</dbReference>
<evidence type="ECO:0000256" key="4">
    <source>
        <dbReference type="ARBA" id="ARBA00023136"/>
    </source>
</evidence>
<evidence type="ECO:0000256" key="1">
    <source>
        <dbReference type="ARBA" id="ARBA00004141"/>
    </source>
</evidence>
<sequence length="144" mass="15465">MSSLFWLIALVLFSIIEAVTVGLVSIWFAAGSLSALIVSWLGGSLWVQIVVFGVISFFTMAVARPLTHKYLVRSKEATNADRAIGKDAVVTEEINNLQGSGAVSVSGVIWTARSGDDEIIPPGTTVRVLRIEGVKLFVTTKTNQ</sequence>
<evidence type="ECO:0000256" key="3">
    <source>
        <dbReference type="ARBA" id="ARBA00022989"/>
    </source>
</evidence>
<evidence type="ECO:0000313" key="7">
    <source>
        <dbReference type="EMBL" id="MPM10604.1"/>
    </source>
</evidence>
<dbReference type="Gene3D" id="2.40.50.140">
    <property type="entry name" value="Nucleic acid-binding proteins"/>
    <property type="match status" value="1"/>
</dbReference>
<dbReference type="GO" id="GO:0005886">
    <property type="term" value="C:plasma membrane"/>
    <property type="evidence" value="ECO:0007669"/>
    <property type="project" value="TreeGrafter"/>
</dbReference>
<dbReference type="SUPFAM" id="SSF141322">
    <property type="entry name" value="NfeD domain-like"/>
    <property type="match status" value="1"/>
</dbReference>
<keyword evidence="2 5" id="KW-0812">Transmembrane</keyword>
<proteinExistence type="predicted"/>
<name>A0A644X8Y6_9ZZZZ</name>
<evidence type="ECO:0000259" key="6">
    <source>
        <dbReference type="Pfam" id="PF01957"/>
    </source>
</evidence>
<dbReference type="AlphaFoldDB" id="A0A644X8Y6"/>
<reference evidence="7" key="1">
    <citation type="submission" date="2019-08" db="EMBL/GenBank/DDBJ databases">
        <authorList>
            <person name="Kucharzyk K."/>
            <person name="Murdoch R.W."/>
            <person name="Higgins S."/>
            <person name="Loffler F."/>
        </authorList>
    </citation>
    <scope>NUCLEOTIDE SEQUENCE</scope>
</reference>
<feature type="domain" description="NfeD-like C-terminal" evidence="6">
    <location>
        <begin position="80"/>
        <end position="138"/>
    </location>
</feature>
<dbReference type="InterPro" id="IPR012340">
    <property type="entry name" value="NA-bd_OB-fold"/>
</dbReference>
<evidence type="ECO:0000256" key="5">
    <source>
        <dbReference type="SAM" id="Phobius"/>
    </source>
</evidence>
<protein>
    <recommendedName>
        <fullName evidence="6">NfeD-like C-terminal domain-containing protein</fullName>
    </recommendedName>
</protein>
<dbReference type="PANTHER" id="PTHR33507">
    <property type="entry name" value="INNER MEMBRANE PROTEIN YBBJ"/>
    <property type="match status" value="1"/>
</dbReference>
<dbReference type="EMBL" id="VSSQ01001716">
    <property type="protein sequence ID" value="MPM10604.1"/>
    <property type="molecule type" value="Genomic_DNA"/>
</dbReference>
<comment type="subcellular location">
    <subcellularLocation>
        <location evidence="1">Membrane</location>
        <topology evidence="1">Multi-pass membrane protein</topology>
    </subcellularLocation>
</comment>
<gene>
    <name evidence="7" type="ORF">SDC9_56936</name>
</gene>
<feature type="transmembrane region" description="Helical" evidence="5">
    <location>
        <begin position="34"/>
        <end position="63"/>
    </location>
</feature>
<accession>A0A644X8Y6</accession>
<dbReference type="Pfam" id="PF01957">
    <property type="entry name" value="NfeD"/>
    <property type="match status" value="1"/>
</dbReference>
<keyword evidence="3 5" id="KW-1133">Transmembrane helix</keyword>
<evidence type="ECO:0000256" key="2">
    <source>
        <dbReference type="ARBA" id="ARBA00022692"/>
    </source>
</evidence>
<dbReference type="InterPro" id="IPR052165">
    <property type="entry name" value="Membrane_assoc_protease"/>
</dbReference>
<keyword evidence="4 5" id="KW-0472">Membrane</keyword>
<comment type="caution">
    <text evidence="7">The sequence shown here is derived from an EMBL/GenBank/DDBJ whole genome shotgun (WGS) entry which is preliminary data.</text>
</comment>
<organism evidence="7">
    <name type="scientific">bioreactor metagenome</name>
    <dbReference type="NCBI Taxonomy" id="1076179"/>
    <lineage>
        <taxon>unclassified sequences</taxon>
        <taxon>metagenomes</taxon>
        <taxon>ecological metagenomes</taxon>
    </lineage>
</organism>
<dbReference type="InterPro" id="IPR002810">
    <property type="entry name" value="NfeD-like_C"/>
</dbReference>